<gene>
    <name evidence="6" type="ORF">F5985_12870</name>
</gene>
<dbReference type="SUPFAM" id="SSF53448">
    <property type="entry name" value="Nucleotide-diphospho-sugar transferases"/>
    <property type="match status" value="1"/>
</dbReference>
<evidence type="ECO:0000259" key="5">
    <source>
        <dbReference type="Pfam" id="PF00535"/>
    </source>
</evidence>
<dbReference type="InterPro" id="IPR029044">
    <property type="entry name" value="Nucleotide-diphossugar_trans"/>
</dbReference>
<dbReference type="EMBL" id="VYSB01000014">
    <property type="protein sequence ID" value="MYZ53000.1"/>
    <property type="molecule type" value="Genomic_DNA"/>
</dbReference>
<dbReference type="PANTHER" id="PTHR43179:SF12">
    <property type="entry name" value="GALACTOFURANOSYLTRANSFERASE GLFT2"/>
    <property type="match status" value="1"/>
</dbReference>
<evidence type="ECO:0000256" key="4">
    <source>
        <dbReference type="SAM" id="Phobius"/>
    </source>
</evidence>
<dbReference type="PANTHER" id="PTHR43179">
    <property type="entry name" value="RHAMNOSYLTRANSFERASE WBBL"/>
    <property type="match status" value="1"/>
</dbReference>
<evidence type="ECO:0000256" key="1">
    <source>
        <dbReference type="ARBA" id="ARBA00006739"/>
    </source>
</evidence>
<feature type="transmembrane region" description="Helical" evidence="4">
    <location>
        <begin position="131"/>
        <end position="153"/>
    </location>
</feature>
<dbReference type="Proteomes" id="UP000481947">
    <property type="component" value="Unassembled WGS sequence"/>
</dbReference>
<proteinExistence type="inferred from homology"/>
<feature type="domain" description="Glycosyltransferase 2-like" evidence="5">
    <location>
        <begin position="5"/>
        <end position="167"/>
    </location>
</feature>
<dbReference type="InterPro" id="IPR001173">
    <property type="entry name" value="Glyco_trans_2-like"/>
</dbReference>
<keyword evidence="4" id="KW-0812">Transmembrane</keyword>
<comment type="similarity">
    <text evidence="1">Belongs to the glycosyltransferase 2 family.</text>
</comment>
<keyword evidence="4" id="KW-0472">Membrane</keyword>
<sequence length="264" mass="30313">MHHISFIIVAYNSIEHITDCIQSIISNIDPATSFNIIVVDNSDYSLAETSQKLVQNKFKNDIIYKITGSNLGYGTGNNIGADISRSQLICIVNPDVRLTQPLCARAFNRFESCDHLAMLGFSQVGGSNISFYFYPHIFFPFIGKFLLFGMNFFKKYHSRFFFPSGALIVLDRAKFLEAGGFDEKFFLYCEDADLSKRLVDLGYKVDIDFSISYSHLIDSTARRKRSSTSKKIERESLTYYMKKHQHSLKWLDFKVALDSLFLRK</sequence>
<keyword evidence="3 6" id="KW-0808">Transferase</keyword>
<evidence type="ECO:0000256" key="3">
    <source>
        <dbReference type="ARBA" id="ARBA00022679"/>
    </source>
</evidence>
<evidence type="ECO:0000256" key="2">
    <source>
        <dbReference type="ARBA" id="ARBA00022676"/>
    </source>
</evidence>
<organism evidence="6 7">
    <name type="scientific">Malikia spinosa</name>
    <dbReference type="NCBI Taxonomy" id="86180"/>
    <lineage>
        <taxon>Bacteria</taxon>
        <taxon>Pseudomonadati</taxon>
        <taxon>Pseudomonadota</taxon>
        <taxon>Betaproteobacteria</taxon>
        <taxon>Burkholderiales</taxon>
        <taxon>Comamonadaceae</taxon>
        <taxon>Malikia</taxon>
    </lineage>
</organism>
<dbReference type="Gene3D" id="3.90.550.10">
    <property type="entry name" value="Spore Coat Polysaccharide Biosynthesis Protein SpsA, Chain A"/>
    <property type="match status" value="1"/>
</dbReference>
<keyword evidence="2" id="KW-0328">Glycosyltransferase</keyword>
<dbReference type="AlphaFoldDB" id="A0A7C9N3I5"/>
<dbReference type="Pfam" id="PF00535">
    <property type="entry name" value="Glycos_transf_2"/>
    <property type="match status" value="1"/>
</dbReference>
<keyword evidence="4" id="KW-1133">Transmembrane helix</keyword>
<protein>
    <submittedName>
        <fullName evidence="6">Glycosyltransferase</fullName>
    </submittedName>
</protein>
<dbReference type="GO" id="GO:0016757">
    <property type="term" value="F:glycosyltransferase activity"/>
    <property type="evidence" value="ECO:0007669"/>
    <property type="project" value="UniProtKB-KW"/>
</dbReference>
<reference evidence="6 7" key="1">
    <citation type="submission" date="2019-09" db="EMBL/GenBank/DDBJ databases">
        <title>Identification of Malikia spinosa a prominent benzene-, toluene-, and ethylbenzene-degrading bacterium: enrichment, isolation and whole genome sequencing.</title>
        <authorList>
            <person name="Tancsics A."/>
            <person name="Revesz F."/>
            <person name="Kriszt B."/>
        </authorList>
    </citation>
    <scope>NUCLEOTIDE SEQUENCE [LARGE SCALE GENOMIC DNA]</scope>
    <source>
        <strain evidence="6 7">AB6</strain>
    </source>
</reference>
<name>A0A7C9N3I5_9BURK</name>
<dbReference type="RefSeq" id="WP_161125695.1">
    <property type="nucleotide sequence ID" value="NZ_VYSB01000014.1"/>
</dbReference>
<evidence type="ECO:0000313" key="6">
    <source>
        <dbReference type="EMBL" id="MYZ53000.1"/>
    </source>
</evidence>
<accession>A0A7C9N3I5</accession>
<comment type="caution">
    <text evidence="6">The sequence shown here is derived from an EMBL/GenBank/DDBJ whole genome shotgun (WGS) entry which is preliminary data.</text>
</comment>
<evidence type="ECO:0000313" key="7">
    <source>
        <dbReference type="Proteomes" id="UP000481947"/>
    </source>
</evidence>